<dbReference type="OrthoDB" id="9798191at2"/>
<dbReference type="EMBL" id="BIXY01000056">
    <property type="protein sequence ID" value="GCF10004.1"/>
    <property type="molecule type" value="Genomic_DNA"/>
</dbReference>
<dbReference type="Pfam" id="PF01547">
    <property type="entry name" value="SBP_bac_1"/>
    <property type="match status" value="1"/>
</dbReference>
<keyword evidence="2" id="KW-1185">Reference proteome</keyword>
<organism evidence="1 2">
    <name type="scientific">Dictyobacter arantiisoli</name>
    <dbReference type="NCBI Taxonomy" id="2014874"/>
    <lineage>
        <taxon>Bacteria</taxon>
        <taxon>Bacillati</taxon>
        <taxon>Chloroflexota</taxon>
        <taxon>Ktedonobacteria</taxon>
        <taxon>Ktedonobacterales</taxon>
        <taxon>Dictyobacteraceae</taxon>
        <taxon>Dictyobacter</taxon>
    </lineage>
</organism>
<dbReference type="InterPro" id="IPR006311">
    <property type="entry name" value="TAT_signal"/>
</dbReference>
<protein>
    <submittedName>
        <fullName evidence="1">Sugar ABC transporter substrate-binding protein</fullName>
    </submittedName>
</protein>
<dbReference type="InterPro" id="IPR050490">
    <property type="entry name" value="Bact_solute-bd_prot1"/>
</dbReference>
<proteinExistence type="predicted"/>
<dbReference type="Gene3D" id="3.40.190.10">
    <property type="entry name" value="Periplasmic binding protein-like II"/>
    <property type="match status" value="2"/>
</dbReference>
<sequence>MQAKVSRRTFLEIAGGTALATSLVGCFGVGGSTTTTSSSSSTGTVTIWDIRTGNEQAVVKKAAAAFNAKYPKIHANVTYLSNDPYKQKLQVAMGAHNPPDIFFGWGGGVLKSYIDANDVYDLTADFNGDATWKNRFLPSVLAGATFNGKLYGTPNAGMQPELIFYNKDIFKKYHLNAPQTWSEFLHVITTLKNQGIIPLALAGASQWPYLMYIEYLVDRIGGPDAFNAVLSKQANAWSQDAFIKANTLIQDLVTMGAFGSSFASTTTDTNQDVALLYTEKAGMLLQGNWNFSTIQSNNPDFITSGKLGWFPFPQVEGGKGNPTDVYGNPCNFYSISSTAKSKQDAVSYLKNGVLTDEMVKGFISVGDVPPVQGIESQLASSANGEWLQYNYNMAKNATNFQLSYDQILAPSAAQAVLTNLSQIFLKQITPKQFSDNMNKTLGA</sequence>
<evidence type="ECO:0000313" key="2">
    <source>
        <dbReference type="Proteomes" id="UP000322530"/>
    </source>
</evidence>
<accession>A0A5A5TGF8</accession>
<name>A0A5A5TGF8_9CHLR</name>
<comment type="caution">
    <text evidence="1">The sequence shown here is derived from an EMBL/GenBank/DDBJ whole genome shotgun (WGS) entry which is preliminary data.</text>
</comment>
<gene>
    <name evidence="1" type="ORF">KDI_35680</name>
</gene>
<dbReference type="Proteomes" id="UP000322530">
    <property type="component" value="Unassembled WGS sequence"/>
</dbReference>
<dbReference type="PANTHER" id="PTHR43649:SF14">
    <property type="entry name" value="BLR3389 PROTEIN"/>
    <property type="match status" value="1"/>
</dbReference>
<dbReference type="SUPFAM" id="SSF53850">
    <property type="entry name" value="Periplasmic binding protein-like II"/>
    <property type="match status" value="1"/>
</dbReference>
<dbReference type="RefSeq" id="WP_149402905.1">
    <property type="nucleotide sequence ID" value="NZ_BIXY01000056.1"/>
</dbReference>
<dbReference type="PANTHER" id="PTHR43649">
    <property type="entry name" value="ARABINOSE-BINDING PROTEIN-RELATED"/>
    <property type="match status" value="1"/>
</dbReference>
<dbReference type="PROSITE" id="PS51318">
    <property type="entry name" value="TAT"/>
    <property type="match status" value="1"/>
</dbReference>
<dbReference type="InterPro" id="IPR006059">
    <property type="entry name" value="SBP"/>
</dbReference>
<dbReference type="PROSITE" id="PS51257">
    <property type="entry name" value="PROKAR_LIPOPROTEIN"/>
    <property type="match status" value="1"/>
</dbReference>
<dbReference type="AlphaFoldDB" id="A0A5A5TGF8"/>
<evidence type="ECO:0000313" key="1">
    <source>
        <dbReference type="EMBL" id="GCF10004.1"/>
    </source>
</evidence>
<reference evidence="1 2" key="1">
    <citation type="submission" date="2019-01" db="EMBL/GenBank/DDBJ databases">
        <title>Draft genome sequence of Dictyobacter sp. Uno17.</title>
        <authorList>
            <person name="Wang C.M."/>
            <person name="Zheng Y."/>
            <person name="Sakai Y."/>
            <person name="Abe K."/>
            <person name="Yokota A."/>
            <person name="Yabe S."/>
        </authorList>
    </citation>
    <scope>NUCLEOTIDE SEQUENCE [LARGE SCALE GENOMIC DNA]</scope>
    <source>
        <strain evidence="1 2">Uno17</strain>
    </source>
</reference>